<comment type="caution">
    <text evidence="2">The sequence shown here is derived from an EMBL/GenBank/DDBJ whole genome shotgun (WGS) entry which is preliminary data.</text>
</comment>
<evidence type="ECO:0000256" key="1">
    <source>
        <dbReference type="SAM" id="MobiDB-lite"/>
    </source>
</evidence>
<dbReference type="AlphaFoldDB" id="A0AAD7TQB1"/>
<accession>A0AAD7TQB1</accession>
<name>A0AAD7TQB1_9APHY</name>
<evidence type="ECO:0000313" key="2">
    <source>
        <dbReference type="EMBL" id="KAJ8473899.1"/>
    </source>
</evidence>
<feature type="region of interest" description="Disordered" evidence="1">
    <location>
        <begin position="49"/>
        <end position="121"/>
    </location>
</feature>
<sequence length="332" mass="36445">MHPYNTRANKHRVVRELIEKKALPDADRVTVSLSATGEGHHLRWHWTEESLGGEEDDGSDAGSAFTDSDSSSDSSSSSSRLTDGDGDSEMGDDDRLRTPHRDIPYNPGSVILTPRKGHGLKREPRIGGGFDFWHEQDGVEERLTFTRQKVTLAPSKGNLLLHPDTQYIVDAIRNERNRLQERADGLPLPDSAAPEMDCDDDDAVSVTSEATVIVDPRATPEPTLFNGAMPIIRQPTLPADYNPGVAAPGPLPNRLSTIQEDVEAQPRLPPRLQERTGMRFLRDANNQQDLPPKIDQGASSAAPRRQGRSSNAAPLQRTDTEPIIAPSPAKRK</sequence>
<dbReference type="EMBL" id="JAPEVG010000206">
    <property type="protein sequence ID" value="KAJ8473899.1"/>
    <property type="molecule type" value="Genomic_DNA"/>
</dbReference>
<feature type="compositionally biased region" description="Basic and acidic residues" evidence="1">
    <location>
        <begin position="93"/>
        <end position="103"/>
    </location>
</feature>
<proteinExistence type="predicted"/>
<evidence type="ECO:0000313" key="3">
    <source>
        <dbReference type="Proteomes" id="UP001215151"/>
    </source>
</evidence>
<protein>
    <submittedName>
        <fullName evidence="2">Uncharacterized protein</fullName>
    </submittedName>
</protein>
<dbReference type="Proteomes" id="UP001215151">
    <property type="component" value="Unassembled WGS sequence"/>
</dbReference>
<feature type="compositionally biased region" description="Low complexity" evidence="1">
    <location>
        <begin position="60"/>
        <end position="81"/>
    </location>
</feature>
<feature type="region of interest" description="Disordered" evidence="1">
    <location>
        <begin position="282"/>
        <end position="332"/>
    </location>
</feature>
<gene>
    <name evidence="2" type="ORF">ONZ51_g7572</name>
</gene>
<organism evidence="2 3">
    <name type="scientific">Trametes cubensis</name>
    <dbReference type="NCBI Taxonomy" id="1111947"/>
    <lineage>
        <taxon>Eukaryota</taxon>
        <taxon>Fungi</taxon>
        <taxon>Dikarya</taxon>
        <taxon>Basidiomycota</taxon>
        <taxon>Agaricomycotina</taxon>
        <taxon>Agaricomycetes</taxon>
        <taxon>Polyporales</taxon>
        <taxon>Polyporaceae</taxon>
        <taxon>Trametes</taxon>
    </lineage>
</organism>
<reference evidence="2" key="1">
    <citation type="submission" date="2022-11" db="EMBL/GenBank/DDBJ databases">
        <title>Genome Sequence of Cubamyces cubensis.</title>
        <authorList>
            <person name="Buettner E."/>
        </authorList>
    </citation>
    <scope>NUCLEOTIDE SEQUENCE</scope>
    <source>
        <strain evidence="2">MPL-01</strain>
    </source>
</reference>
<keyword evidence="3" id="KW-1185">Reference proteome</keyword>